<dbReference type="PANTHER" id="PTHR13318">
    <property type="entry name" value="PARTNER OF PAIRED, ISOFORM B-RELATED"/>
    <property type="match status" value="1"/>
</dbReference>
<name>A0A8H7PSR1_MORIS</name>
<dbReference type="AlphaFoldDB" id="A0A8H7PSR1"/>
<evidence type="ECO:0000313" key="3">
    <source>
        <dbReference type="Proteomes" id="UP000654370"/>
    </source>
</evidence>
<dbReference type="SUPFAM" id="SSF81383">
    <property type="entry name" value="F-box domain"/>
    <property type="match status" value="1"/>
</dbReference>
<evidence type="ECO:0000259" key="1">
    <source>
        <dbReference type="PROSITE" id="PS50181"/>
    </source>
</evidence>
<dbReference type="InterPro" id="IPR032675">
    <property type="entry name" value="LRR_dom_sf"/>
</dbReference>
<dbReference type="EMBL" id="JAEPQZ010000007">
    <property type="protein sequence ID" value="KAG2179085.1"/>
    <property type="molecule type" value="Genomic_DNA"/>
</dbReference>
<accession>A0A8H7PSR1</accession>
<comment type="caution">
    <text evidence="2">The sequence shown here is derived from an EMBL/GenBank/DDBJ whole genome shotgun (WGS) entry which is preliminary data.</text>
</comment>
<proteinExistence type="predicted"/>
<dbReference type="InterPro" id="IPR036047">
    <property type="entry name" value="F-box-like_dom_sf"/>
</dbReference>
<organism evidence="2 3">
    <name type="scientific">Mortierella isabellina</name>
    <name type="common">Filamentous fungus</name>
    <name type="synonym">Umbelopsis isabellina</name>
    <dbReference type="NCBI Taxonomy" id="91625"/>
    <lineage>
        <taxon>Eukaryota</taxon>
        <taxon>Fungi</taxon>
        <taxon>Fungi incertae sedis</taxon>
        <taxon>Mucoromycota</taxon>
        <taxon>Mucoromycotina</taxon>
        <taxon>Umbelopsidomycetes</taxon>
        <taxon>Umbelopsidales</taxon>
        <taxon>Umbelopsidaceae</taxon>
        <taxon>Umbelopsis</taxon>
    </lineage>
</organism>
<sequence length="372" mass="42365">MHKPKVPPELLSLILENLDQIDLFTCTTVNRTFNAAATIVLWREPVLNSASVFYRFAASLARTKESKGKLVRVLDLHRSVNSLVTDDWLSDIIIWTPLLDTLCIPMCDQISDKSMVKLAKYCPELTYLDVSRSRITYRTCHHLRFCQKLRYLSLGATRDLSEFALLPFSNSRIDCLRLNDCPWVSVAQTAQDICSLHHLEDLDMINCRDVDDEFLLKLSIPDTDMKSFNPLPELVTFALSSSRSITDEGVMAFVRAHPKLESLTIYQSSITDRTINEIRVSLPNISFLDLSYCDNITSRAVRRLIADNHKLEMIGLKGCLKVRSFDFVELGNSDYHPGIDRLTSAEMDIIRTSELNRLTKAQQLESSMHDGQ</sequence>
<dbReference type="GO" id="GO:0031146">
    <property type="term" value="P:SCF-dependent proteasomal ubiquitin-dependent protein catabolic process"/>
    <property type="evidence" value="ECO:0007669"/>
    <property type="project" value="TreeGrafter"/>
</dbReference>
<protein>
    <recommendedName>
        <fullName evidence="1">F-box domain-containing protein</fullName>
    </recommendedName>
</protein>
<dbReference type="Pfam" id="PF12937">
    <property type="entry name" value="F-box-like"/>
    <property type="match status" value="1"/>
</dbReference>
<dbReference type="SMART" id="SM00367">
    <property type="entry name" value="LRR_CC"/>
    <property type="match status" value="6"/>
</dbReference>
<dbReference type="Pfam" id="PF25372">
    <property type="entry name" value="DUF7885"/>
    <property type="match status" value="1"/>
</dbReference>
<dbReference type="PROSITE" id="PS50181">
    <property type="entry name" value="FBOX"/>
    <property type="match status" value="1"/>
</dbReference>
<evidence type="ECO:0000313" key="2">
    <source>
        <dbReference type="EMBL" id="KAG2179085.1"/>
    </source>
</evidence>
<reference evidence="2" key="1">
    <citation type="submission" date="2020-12" db="EMBL/GenBank/DDBJ databases">
        <title>Metabolic potential, ecology and presence of endohyphal bacteria is reflected in genomic diversity of Mucoromycotina.</title>
        <authorList>
            <person name="Muszewska A."/>
            <person name="Okrasinska A."/>
            <person name="Steczkiewicz K."/>
            <person name="Drgas O."/>
            <person name="Orlowska M."/>
            <person name="Perlinska-Lenart U."/>
            <person name="Aleksandrzak-Piekarczyk T."/>
            <person name="Szatraj K."/>
            <person name="Zielenkiewicz U."/>
            <person name="Pilsyk S."/>
            <person name="Malc E."/>
            <person name="Mieczkowski P."/>
            <person name="Kruszewska J.S."/>
            <person name="Biernat P."/>
            <person name="Pawlowska J."/>
        </authorList>
    </citation>
    <scope>NUCLEOTIDE SEQUENCE</scope>
    <source>
        <strain evidence="2">WA0000067209</strain>
    </source>
</reference>
<dbReference type="InterPro" id="IPR001810">
    <property type="entry name" value="F-box_dom"/>
</dbReference>
<dbReference type="Gene3D" id="3.80.10.10">
    <property type="entry name" value="Ribonuclease Inhibitor"/>
    <property type="match status" value="2"/>
</dbReference>
<keyword evidence="3" id="KW-1185">Reference proteome</keyword>
<dbReference type="OrthoDB" id="10257471at2759"/>
<dbReference type="SUPFAM" id="SSF52047">
    <property type="entry name" value="RNI-like"/>
    <property type="match status" value="1"/>
</dbReference>
<dbReference type="InterPro" id="IPR057207">
    <property type="entry name" value="FBXL15_LRR"/>
</dbReference>
<dbReference type="Proteomes" id="UP000654370">
    <property type="component" value="Unassembled WGS sequence"/>
</dbReference>
<gene>
    <name evidence="2" type="ORF">INT43_001935</name>
</gene>
<dbReference type="GO" id="GO:0019005">
    <property type="term" value="C:SCF ubiquitin ligase complex"/>
    <property type="evidence" value="ECO:0007669"/>
    <property type="project" value="TreeGrafter"/>
</dbReference>
<feature type="domain" description="F-box" evidence="1">
    <location>
        <begin position="1"/>
        <end position="45"/>
    </location>
</feature>
<dbReference type="InterPro" id="IPR006553">
    <property type="entry name" value="Leu-rich_rpt_Cys-con_subtyp"/>
</dbReference>